<dbReference type="RefSeq" id="WP_007240477.1">
    <property type="nucleotide sequence ID" value="NZ_BAFB01000206.1"/>
</dbReference>
<dbReference type="EMBL" id="BAFB01000206">
    <property type="protein sequence ID" value="GAB36295.1"/>
    <property type="molecule type" value="Genomic_DNA"/>
</dbReference>
<feature type="compositionally biased region" description="Acidic residues" evidence="1">
    <location>
        <begin position="229"/>
        <end position="243"/>
    </location>
</feature>
<reference evidence="2" key="1">
    <citation type="submission" date="2012-02" db="EMBL/GenBank/DDBJ databases">
        <title>Whole genome shotgun sequence of Gordonia otitidis NBRC 100426.</title>
        <authorList>
            <person name="Yoshida I."/>
            <person name="Hosoyama A."/>
            <person name="Tsuchikane K."/>
            <person name="Katsumata H."/>
            <person name="Yamazaki S."/>
            <person name="Fujita N."/>
        </authorList>
    </citation>
    <scope>NUCLEOTIDE SEQUENCE [LARGE SCALE GENOMIC DNA]</scope>
    <source>
        <strain evidence="2">NBRC 100426</strain>
    </source>
</reference>
<sequence length="405" mass="42647">MSTTTADADAEIDAAVDEVEATDSAAGAALVNSTTVHGEVAEHSTTPCSADEARQLIATAIAAANTFQETISTLLSRKAHVALGYTTPSEMILRELSGSVINPRTKKPITNTHLRRMTRVAMLLWHVADNTGLDVTELSVPEYAVRSVATSEAGVGDMELVDVITQRIDELKATGPDEVSKIIIDCARDYPAAKAKAAAEAAAREAEKDSVSTGSAEESADQAGARADDVDDDDLDDDDEAGVDAENARPKGTNLAASAGGGPTEPAPAAGKDARPAPSDSDDSDPAPAPEAPISVTSVFDTEIPEGLDVSVSDFETSKALEHMRTAVDVRRVVNDINRIFELLPTLTEIRNKVPHIIDSFDDPELDALKAELETSDSAVDFAAQARTVIADALSEVQLRYDEAI</sequence>
<name>H5TS37_GORO1</name>
<keyword evidence="3" id="KW-1185">Reference proteome</keyword>
<evidence type="ECO:0000313" key="3">
    <source>
        <dbReference type="Proteomes" id="UP000005038"/>
    </source>
</evidence>
<dbReference type="Proteomes" id="UP000005038">
    <property type="component" value="Unassembled WGS sequence"/>
</dbReference>
<protein>
    <submittedName>
        <fullName evidence="2">Uncharacterized protein</fullName>
    </submittedName>
</protein>
<proteinExistence type="predicted"/>
<feature type="region of interest" description="Disordered" evidence="1">
    <location>
        <begin position="205"/>
        <end position="301"/>
    </location>
</feature>
<gene>
    <name evidence="2" type="ORF">GOOTI_206_00280</name>
</gene>
<feature type="compositionally biased region" description="Low complexity" evidence="1">
    <location>
        <begin position="267"/>
        <end position="279"/>
    </location>
</feature>
<evidence type="ECO:0000313" key="2">
    <source>
        <dbReference type="EMBL" id="GAB36295.1"/>
    </source>
</evidence>
<accession>H5TS37</accession>
<dbReference type="OrthoDB" id="3358527at2"/>
<comment type="caution">
    <text evidence="2">The sequence shown here is derived from an EMBL/GenBank/DDBJ whole genome shotgun (WGS) entry which is preliminary data.</text>
</comment>
<dbReference type="AlphaFoldDB" id="H5TS37"/>
<dbReference type="STRING" id="1108044.GOOTI_206_00280"/>
<evidence type="ECO:0000256" key="1">
    <source>
        <dbReference type="SAM" id="MobiDB-lite"/>
    </source>
</evidence>
<organism evidence="2 3">
    <name type="scientific">Gordonia otitidis (strain DSM 44809 / CCUG 52243 / JCM 12355 / NBRC 100426 / IFM 10032)</name>
    <dbReference type="NCBI Taxonomy" id="1108044"/>
    <lineage>
        <taxon>Bacteria</taxon>
        <taxon>Bacillati</taxon>
        <taxon>Actinomycetota</taxon>
        <taxon>Actinomycetes</taxon>
        <taxon>Mycobacteriales</taxon>
        <taxon>Gordoniaceae</taxon>
        <taxon>Gordonia</taxon>
    </lineage>
</organism>